<dbReference type="Pfam" id="PF05970">
    <property type="entry name" value="PIF1"/>
    <property type="match status" value="1"/>
</dbReference>
<dbReference type="Gene3D" id="1.10.10.10">
    <property type="entry name" value="Winged helix-like DNA-binding domain superfamily/Winged helix DNA-binding domain"/>
    <property type="match status" value="1"/>
</dbReference>
<dbReference type="GO" id="GO:0005524">
    <property type="term" value="F:ATP binding"/>
    <property type="evidence" value="ECO:0007669"/>
    <property type="project" value="UniProtKB-KW"/>
</dbReference>
<keyword evidence="2" id="KW-0067">ATP-binding</keyword>
<dbReference type="RefSeq" id="XP_025422552.1">
    <property type="nucleotide sequence ID" value="XM_025566767.1"/>
</dbReference>
<dbReference type="OrthoDB" id="10261556at2759"/>
<evidence type="ECO:0000313" key="5">
    <source>
        <dbReference type="RefSeq" id="XP_025422552.1"/>
    </source>
</evidence>
<dbReference type="GO" id="GO:0043138">
    <property type="term" value="F:3'-5' DNA helicase activity"/>
    <property type="evidence" value="ECO:0007669"/>
    <property type="project" value="TreeGrafter"/>
</dbReference>
<keyword evidence="2" id="KW-0234">DNA repair</keyword>
<dbReference type="InterPro" id="IPR036388">
    <property type="entry name" value="WH-like_DNA-bd_sf"/>
</dbReference>
<keyword evidence="2" id="KW-0347">Helicase</keyword>
<evidence type="ECO:0000313" key="4">
    <source>
        <dbReference type="Proteomes" id="UP000694846"/>
    </source>
</evidence>
<dbReference type="GO" id="GO:0003676">
    <property type="term" value="F:nucleic acid binding"/>
    <property type="evidence" value="ECO:0007669"/>
    <property type="project" value="InterPro"/>
</dbReference>
<dbReference type="EC" id="5.6.2.3" evidence="2"/>
<dbReference type="GO" id="GO:0016787">
    <property type="term" value="F:hydrolase activity"/>
    <property type="evidence" value="ECO:0007669"/>
    <property type="project" value="UniProtKB-KW"/>
</dbReference>
<gene>
    <name evidence="5" type="primary">LOC112692188</name>
</gene>
<dbReference type="GO" id="GO:0005737">
    <property type="term" value="C:cytoplasm"/>
    <property type="evidence" value="ECO:0007669"/>
    <property type="project" value="TreeGrafter"/>
</dbReference>
<dbReference type="GO" id="GO:0009378">
    <property type="term" value="F:four-way junction helicase activity"/>
    <property type="evidence" value="ECO:0007669"/>
    <property type="project" value="TreeGrafter"/>
</dbReference>
<name>A0A8B8GJ84_9HEMI</name>
<dbReference type="Gene3D" id="3.40.50.300">
    <property type="entry name" value="P-loop containing nucleotide triphosphate hydrolases"/>
    <property type="match status" value="2"/>
</dbReference>
<keyword evidence="4" id="KW-1185">Reference proteome</keyword>
<dbReference type="GO" id="GO:0005634">
    <property type="term" value="C:nucleus"/>
    <property type="evidence" value="ECO:0007669"/>
    <property type="project" value="TreeGrafter"/>
</dbReference>
<dbReference type="GO" id="GO:0000724">
    <property type="term" value="P:double-strand break repair via homologous recombination"/>
    <property type="evidence" value="ECO:0007669"/>
    <property type="project" value="TreeGrafter"/>
</dbReference>
<dbReference type="GO" id="GO:0000723">
    <property type="term" value="P:telomere maintenance"/>
    <property type="evidence" value="ECO:0007669"/>
    <property type="project" value="InterPro"/>
</dbReference>
<accession>A0A8B8GJ84</accession>
<organism evidence="4 5">
    <name type="scientific">Sipha flava</name>
    <name type="common">yellow sugarcane aphid</name>
    <dbReference type="NCBI Taxonomy" id="143950"/>
    <lineage>
        <taxon>Eukaryota</taxon>
        <taxon>Metazoa</taxon>
        <taxon>Ecdysozoa</taxon>
        <taxon>Arthropoda</taxon>
        <taxon>Hexapoda</taxon>
        <taxon>Insecta</taxon>
        <taxon>Pterygota</taxon>
        <taxon>Neoptera</taxon>
        <taxon>Paraneoptera</taxon>
        <taxon>Hemiptera</taxon>
        <taxon>Sternorrhyncha</taxon>
        <taxon>Aphidomorpha</taxon>
        <taxon>Aphidoidea</taxon>
        <taxon>Aphididae</taxon>
        <taxon>Sipha</taxon>
    </lineage>
</organism>
<dbReference type="InterPro" id="IPR010285">
    <property type="entry name" value="DNA_helicase_pif1-like_DEAD"/>
</dbReference>
<comment type="cofactor">
    <cofactor evidence="2">
        <name>Mg(2+)</name>
        <dbReference type="ChEBI" id="CHEBI:18420"/>
    </cofactor>
</comment>
<dbReference type="GO" id="GO:0005694">
    <property type="term" value="C:chromosome"/>
    <property type="evidence" value="ECO:0007669"/>
    <property type="project" value="TreeGrafter"/>
</dbReference>
<dbReference type="InterPro" id="IPR011545">
    <property type="entry name" value="DEAD/DEAH_box_helicase_dom"/>
</dbReference>
<comment type="similarity">
    <text evidence="1">Belongs to the helicase family. RecQ subfamily.</text>
</comment>
<keyword evidence="2" id="KW-0227">DNA damage</keyword>
<dbReference type="PANTHER" id="PTHR13710">
    <property type="entry name" value="DNA HELICASE RECQ FAMILY MEMBER"/>
    <property type="match status" value="1"/>
</dbReference>
<dbReference type="Pfam" id="PF00270">
    <property type="entry name" value="DEAD"/>
    <property type="match status" value="1"/>
</dbReference>
<feature type="domain" description="Helicase ATP-binding" evidence="3">
    <location>
        <begin position="43"/>
        <end position="216"/>
    </location>
</feature>
<proteinExistence type="inferred from homology"/>
<keyword evidence="2" id="KW-0233">DNA recombination</keyword>
<dbReference type="SUPFAM" id="SSF52540">
    <property type="entry name" value="P-loop containing nucleoside triphosphate hydrolases"/>
    <property type="match status" value="2"/>
</dbReference>
<reference evidence="5" key="1">
    <citation type="submission" date="2025-08" db="UniProtKB">
        <authorList>
            <consortium name="RefSeq"/>
        </authorList>
    </citation>
    <scope>IDENTIFICATION</scope>
    <source>
        <tissue evidence="5">Whole body</tissue>
    </source>
</reference>
<dbReference type="PROSITE" id="PS51192">
    <property type="entry name" value="HELICASE_ATP_BIND_1"/>
    <property type="match status" value="1"/>
</dbReference>
<dbReference type="InterPro" id="IPR014001">
    <property type="entry name" value="Helicase_ATP-bd"/>
</dbReference>
<dbReference type="PANTHER" id="PTHR13710:SF152">
    <property type="entry name" value="ATP-DEPENDENT DNA HELICASE Q5"/>
    <property type="match status" value="1"/>
</dbReference>
<comment type="catalytic activity">
    <reaction evidence="2">
        <text>ATP + H2O = ADP + phosphate + H(+)</text>
        <dbReference type="Rhea" id="RHEA:13065"/>
        <dbReference type="ChEBI" id="CHEBI:15377"/>
        <dbReference type="ChEBI" id="CHEBI:15378"/>
        <dbReference type="ChEBI" id="CHEBI:30616"/>
        <dbReference type="ChEBI" id="CHEBI:43474"/>
        <dbReference type="ChEBI" id="CHEBI:456216"/>
        <dbReference type="EC" id="5.6.2.3"/>
    </reaction>
</comment>
<keyword evidence="2" id="KW-0547">Nucleotide-binding</keyword>
<evidence type="ECO:0000256" key="2">
    <source>
        <dbReference type="RuleBase" id="RU363044"/>
    </source>
</evidence>
<sequence length="526" mass="60256">MMEIGHFCFERLVNISYHNKVHEVLAEKFNVTGLKNESQYEAMMSILDGRSDVTLNTVGSGKSLCYLVPAMIRAPKVTLVFCPSVRRIEGRVKRLVELNIPNLMIHSEMPVKDQIKAVEEYLSDNKKIVLIYMTPDLVFCEHFKKLTDFLKSSNSLAYLVLDESYNEHKWQSGEKKEYQELSKLRSPDLNWVILTATDRYGVLNRIKKILSFRTFDIDYDPSTDLCRRNTFYDVITYNDPEITNEDLKQFIVETLGDDNTNFPSNKPRGLIFCRTGRMADQIAKALKSLGLSIDSYHPDLQLLAITSSVGKKMKNSRLRLIIHWGLPPSIKTYYSESGLARGYNGTLAKCRIYVTNEALSYYNEERESDLRSCVNNGADKTSNVNAKKRLNLYLQTSNMKDYCMYTKCRHEFLIRHFDRKMLCCEYRCDYCKKNEKDNEFTRLMIRSAIENEGIPNFIDKFGDEVKYQITSSSDPEGALDAKVRSTRDIALAVASSEIAATQLEGGRTAHATFKLTLNLTSSVTSV</sequence>
<evidence type="ECO:0000259" key="3">
    <source>
        <dbReference type="PROSITE" id="PS51192"/>
    </source>
</evidence>
<protein>
    <recommendedName>
        <fullName evidence="2">ATP-dependent DNA helicase</fullName>
        <ecNumber evidence="2">5.6.2.3</ecNumber>
    </recommendedName>
</protein>
<dbReference type="Proteomes" id="UP000694846">
    <property type="component" value="Unplaced"/>
</dbReference>
<dbReference type="AlphaFoldDB" id="A0A8B8GJ84"/>
<keyword evidence="2" id="KW-0378">Hydrolase</keyword>
<dbReference type="InterPro" id="IPR027417">
    <property type="entry name" value="P-loop_NTPase"/>
</dbReference>
<dbReference type="GeneID" id="112692188"/>
<dbReference type="GO" id="GO:0043139">
    <property type="term" value="F:5'-3' DNA helicase activity"/>
    <property type="evidence" value="ECO:0007669"/>
    <property type="project" value="UniProtKB-EC"/>
</dbReference>
<evidence type="ECO:0000256" key="1">
    <source>
        <dbReference type="ARBA" id="ARBA00005446"/>
    </source>
</evidence>